<dbReference type="InterPro" id="IPR046349">
    <property type="entry name" value="C1-like_sf"/>
</dbReference>
<keyword evidence="5" id="KW-0808">Transferase</keyword>
<evidence type="ECO:0000256" key="6">
    <source>
        <dbReference type="ARBA" id="ARBA00022723"/>
    </source>
</evidence>
<sequence length="191" mass="21133">MKIVRVPLSEVAAAAAGMEDEVTFMFQLGVVRDAVSAPVRSLTLAHLKELAVRFVLDKMPDNGVNRLSERIMLFRHDYCSPNVLQLLNCATDVVDETLIEIVLVANPLLCGGGGEELAPLPRPHALAVHSYKAPTFCDFCGEMLFGLVRQGLKCEGDVRLSVFAKMKLHFHRFIFNFISWFLGKGALLGIF</sequence>
<dbReference type="OrthoDB" id="10252171at2759"/>
<keyword evidence="10" id="KW-0862">Zinc</keyword>
<organism evidence="13 14">
    <name type="scientific">Eumeta variegata</name>
    <name type="common">Bagworm moth</name>
    <name type="synonym">Eumeta japonica</name>
    <dbReference type="NCBI Taxonomy" id="151549"/>
    <lineage>
        <taxon>Eukaryota</taxon>
        <taxon>Metazoa</taxon>
        <taxon>Ecdysozoa</taxon>
        <taxon>Arthropoda</taxon>
        <taxon>Hexapoda</taxon>
        <taxon>Insecta</taxon>
        <taxon>Pterygota</taxon>
        <taxon>Neoptera</taxon>
        <taxon>Endopterygota</taxon>
        <taxon>Lepidoptera</taxon>
        <taxon>Glossata</taxon>
        <taxon>Ditrysia</taxon>
        <taxon>Tineoidea</taxon>
        <taxon>Psychidae</taxon>
        <taxon>Oiketicinae</taxon>
        <taxon>Eumeta</taxon>
    </lineage>
</organism>
<dbReference type="Pfam" id="PF25525">
    <property type="entry name" value="Ubiquitin_PRKD1_N"/>
    <property type="match status" value="1"/>
</dbReference>
<dbReference type="Pfam" id="PF00130">
    <property type="entry name" value="C1_1"/>
    <property type="match status" value="1"/>
</dbReference>
<evidence type="ECO:0000313" key="14">
    <source>
        <dbReference type="Proteomes" id="UP000299102"/>
    </source>
</evidence>
<keyword evidence="6" id="KW-0479">Metal-binding</keyword>
<dbReference type="Proteomes" id="UP000299102">
    <property type="component" value="Unassembled WGS sequence"/>
</dbReference>
<dbReference type="GO" id="GO:0007200">
    <property type="term" value="P:phospholipase C-activating G protein-coupled receptor signaling pathway"/>
    <property type="evidence" value="ECO:0007669"/>
    <property type="project" value="TreeGrafter"/>
</dbReference>
<name>A0A4C1X785_EUMVA</name>
<evidence type="ECO:0000256" key="9">
    <source>
        <dbReference type="ARBA" id="ARBA00022777"/>
    </source>
</evidence>
<gene>
    <name evidence="13" type="ORF">EVAR_15036_1</name>
</gene>
<dbReference type="STRING" id="151549.A0A4C1X785"/>
<keyword evidence="9" id="KW-0418">Kinase</keyword>
<dbReference type="Gene3D" id="3.30.60.20">
    <property type="match status" value="1"/>
</dbReference>
<dbReference type="AlphaFoldDB" id="A0A4C1X785"/>
<evidence type="ECO:0000259" key="12">
    <source>
        <dbReference type="PROSITE" id="PS50081"/>
    </source>
</evidence>
<dbReference type="GO" id="GO:0005829">
    <property type="term" value="C:cytosol"/>
    <property type="evidence" value="ECO:0007669"/>
    <property type="project" value="TreeGrafter"/>
</dbReference>
<evidence type="ECO:0000256" key="3">
    <source>
        <dbReference type="ARBA" id="ARBA00022490"/>
    </source>
</evidence>
<evidence type="ECO:0000256" key="10">
    <source>
        <dbReference type="ARBA" id="ARBA00022833"/>
    </source>
</evidence>
<dbReference type="PANTHER" id="PTHR22968">
    <property type="entry name" value="PROTEIN KINASE C, MU"/>
    <property type="match status" value="1"/>
</dbReference>
<evidence type="ECO:0000313" key="13">
    <source>
        <dbReference type="EMBL" id="GBP59033.1"/>
    </source>
</evidence>
<dbReference type="GO" id="GO:0008270">
    <property type="term" value="F:zinc ion binding"/>
    <property type="evidence" value="ECO:0007669"/>
    <property type="project" value="UniProtKB-KW"/>
</dbReference>
<keyword evidence="11" id="KW-0472">Membrane</keyword>
<keyword evidence="7" id="KW-0677">Repeat</keyword>
<dbReference type="InterPro" id="IPR057764">
    <property type="entry name" value="Ubiquitin_PRKD1-3_N"/>
</dbReference>
<dbReference type="PROSITE" id="PS50081">
    <property type="entry name" value="ZF_DAG_PE_2"/>
    <property type="match status" value="1"/>
</dbReference>
<reference evidence="13 14" key="1">
    <citation type="journal article" date="2019" name="Commun. Biol.">
        <title>The bagworm genome reveals a unique fibroin gene that provides high tensile strength.</title>
        <authorList>
            <person name="Kono N."/>
            <person name="Nakamura H."/>
            <person name="Ohtoshi R."/>
            <person name="Tomita M."/>
            <person name="Numata K."/>
            <person name="Arakawa K."/>
        </authorList>
    </citation>
    <scope>NUCLEOTIDE SEQUENCE [LARGE SCALE GENOMIC DNA]</scope>
</reference>
<comment type="caution">
    <text evidence="13">The sequence shown here is derived from an EMBL/GenBank/DDBJ whole genome shotgun (WGS) entry which is preliminary data.</text>
</comment>
<dbReference type="PANTHER" id="PTHR22968:SF24">
    <property type="entry name" value="SERINE_THREONINE-PROTEIN KINASE"/>
    <property type="match status" value="1"/>
</dbReference>
<evidence type="ECO:0000256" key="11">
    <source>
        <dbReference type="ARBA" id="ARBA00023136"/>
    </source>
</evidence>
<evidence type="ECO:0000256" key="8">
    <source>
        <dbReference type="ARBA" id="ARBA00022771"/>
    </source>
</evidence>
<evidence type="ECO:0000256" key="7">
    <source>
        <dbReference type="ARBA" id="ARBA00022737"/>
    </source>
</evidence>
<keyword evidence="8" id="KW-0863">Zinc-finger</keyword>
<accession>A0A4C1X785</accession>
<dbReference type="GO" id="GO:0004674">
    <property type="term" value="F:protein serine/threonine kinase activity"/>
    <property type="evidence" value="ECO:0007669"/>
    <property type="project" value="UniProtKB-KW"/>
</dbReference>
<dbReference type="GO" id="GO:0016020">
    <property type="term" value="C:membrane"/>
    <property type="evidence" value="ECO:0007669"/>
    <property type="project" value="UniProtKB-SubCell"/>
</dbReference>
<proteinExistence type="predicted"/>
<keyword evidence="14" id="KW-1185">Reference proteome</keyword>
<feature type="domain" description="Phorbol-ester/DAG-type" evidence="12">
    <location>
        <begin position="123"/>
        <end position="155"/>
    </location>
</feature>
<dbReference type="GO" id="GO:0035556">
    <property type="term" value="P:intracellular signal transduction"/>
    <property type="evidence" value="ECO:0007669"/>
    <property type="project" value="TreeGrafter"/>
</dbReference>
<evidence type="ECO:0000256" key="5">
    <source>
        <dbReference type="ARBA" id="ARBA00022679"/>
    </source>
</evidence>
<keyword evidence="3" id="KW-0963">Cytoplasm</keyword>
<evidence type="ECO:0000256" key="2">
    <source>
        <dbReference type="ARBA" id="ARBA00004496"/>
    </source>
</evidence>
<dbReference type="InterPro" id="IPR002219">
    <property type="entry name" value="PKC_DAG/PE"/>
</dbReference>
<dbReference type="EMBL" id="BGZK01000750">
    <property type="protein sequence ID" value="GBP59033.1"/>
    <property type="molecule type" value="Genomic_DNA"/>
</dbReference>
<protein>
    <recommendedName>
        <fullName evidence="12">Phorbol-ester/DAG-type domain-containing protein</fullName>
    </recommendedName>
</protein>
<keyword evidence="4" id="KW-0723">Serine/threonine-protein kinase</keyword>
<evidence type="ECO:0000256" key="1">
    <source>
        <dbReference type="ARBA" id="ARBA00004370"/>
    </source>
</evidence>
<comment type="subcellular location">
    <subcellularLocation>
        <location evidence="2">Cytoplasm</location>
    </subcellularLocation>
    <subcellularLocation>
        <location evidence="1">Membrane</location>
    </subcellularLocation>
</comment>
<evidence type="ECO:0000256" key="4">
    <source>
        <dbReference type="ARBA" id="ARBA00022527"/>
    </source>
</evidence>
<dbReference type="SUPFAM" id="SSF57889">
    <property type="entry name" value="Cysteine-rich domain"/>
    <property type="match status" value="1"/>
</dbReference>